<name>A0A2X0VMX2_9GAMM</name>
<dbReference type="InterPro" id="IPR002560">
    <property type="entry name" value="Transposase_DDE"/>
</dbReference>
<dbReference type="Pfam" id="PF14690">
    <property type="entry name" value="Zn_ribbon_ISL3"/>
    <property type="match status" value="1"/>
</dbReference>
<accession>A0A2X0VMX2</accession>
<evidence type="ECO:0000313" key="3">
    <source>
        <dbReference type="EMBL" id="SPT70858.1"/>
    </source>
</evidence>
<dbReference type="Pfam" id="PF01610">
    <property type="entry name" value="DDE_Tnp_ISL3"/>
    <property type="match status" value="1"/>
</dbReference>
<sequence>MTEPNAIIINSYTAANTETNETLIKASANELMHCKFEHGVLNMYPGCVMSGEPEIDVTAMTVTYHLGYTLWREELEQNCPLCGCHKVNIKEWGERTVKDCTLGPFAVILKIRVPKVICCGCDHARWLKPSFVHPHHRITLRLYGQILQLLDLGESHLDLKKISSITAVEADIVRNIDKARLIEMFKDISLEDVRNIAIDEISVKKHHKYISVIIDADTRRLLYAAYGRKKDDLRPFFDRLKELGLLDQIEGAVMDGNCGYQNLVKELCPNAKIVLDLFHCLQQFNSEVADAIRLDKIKDLRKELGAMDAGEYQQKKSEYKKRIKDLRQSKWLTYMGSDKLNTLEESQKDLVETLKQNKSLFTISIFGDHIRDLWHSGGTPEQVETAIKNLYSQAEATEIPLLIRFCKKLKDWSCYIIHAATTGLNTSILEGCNAKFKTIKRVAYSFRDIGYYILKMH</sequence>
<dbReference type="InterPro" id="IPR047951">
    <property type="entry name" value="Transpos_ISL3"/>
</dbReference>
<feature type="domain" description="Transposase IS204/IS1001/IS1096/IS1165 DDE" evidence="1">
    <location>
        <begin position="196"/>
        <end position="455"/>
    </location>
</feature>
<gene>
    <name evidence="3" type="ORF">NCTC13093_02282</name>
</gene>
<dbReference type="PANTHER" id="PTHR33498">
    <property type="entry name" value="TRANSPOSASE FOR INSERTION SEQUENCE ELEMENT IS1557"/>
    <property type="match status" value="1"/>
</dbReference>
<protein>
    <submittedName>
        <fullName evidence="3">Transposase and inactivated derivatives</fullName>
    </submittedName>
</protein>
<dbReference type="InterPro" id="IPR029261">
    <property type="entry name" value="Transposase_Znf"/>
</dbReference>
<dbReference type="PANTHER" id="PTHR33498:SF1">
    <property type="entry name" value="TRANSPOSASE FOR INSERTION SEQUENCE ELEMENT IS1557"/>
    <property type="match status" value="1"/>
</dbReference>
<evidence type="ECO:0000259" key="2">
    <source>
        <dbReference type="Pfam" id="PF14690"/>
    </source>
</evidence>
<evidence type="ECO:0000313" key="4">
    <source>
        <dbReference type="Proteomes" id="UP000250086"/>
    </source>
</evidence>
<dbReference type="EMBL" id="UAPV01000001">
    <property type="protein sequence ID" value="SPT70858.1"/>
    <property type="molecule type" value="Genomic_DNA"/>
</dbReference>
<evidence type="ECO:0000259" key="1">
    <source>
        <dbReference type="Pfam" id="PF01610"/>
    </source>
</evidence>
<proteinExistence type="predicted"/>
<dbReference type="Proteomes" id="UP000250086">
    <property type="component" value="Unassembled WGS sequence"/>
</dbReference>
<reference evidence="3 4" key="1">
    <citation type="submission" date="2018-06" db="EMBL/GenBank/DDBJ databases">
        <authorList>
            <consortium name="Pathogen Informatics"/>
            <person name="Doyle S."/>
        </authorList>
    </citation>
    <scope>NUCLEOTIDE SEQUENCE [LARGE SCALE GENOMIC DNA]</scope>
    <source>
        <strain evidence="3 4">NCTC13093</strain>
    </source>
</reference>
<dbReference type="AlphaFoldDB" id="A0A2X0VMX2"/>
<feature type="domain" description="Transposase IS204/IS1001/IS1096/IS1165 zinc-finger" evidence="2">
    <location>
        <begin position="78"/>
        <end position="121"/>
    </location>
</feature>
<dbReference type="NCBIfam" id="NF033550">
    <property type="entry name" value="transpos_ISL3"/>
    <property type="match status" value="1"/>
</dbReference>
<organism evidence="3 4">
    <name type="scientific">Anaerobiospirillum thomasii</name>
    <dbReference type="NCBI Taxonomy" id="179995"/>
    <lineage>
        <taxon>Bacteria</taxon>
        <taxon>Pseudomonadati</taxon>
        <taxon>Pseudomonadota</taxon>
        <taxon>Gammaproteobacteria</taxon>
        <taxon>Aeromonadales</taxon>
        <taxon>Succinivibrionaceae</taxon>
        <taxon>Anaerobiospirillum</taxon>
    </lineage>
</organism>
<keyword evidence="4" id="KW-1185">Reference proteome</keyword>